<evidence type="ECO:0000256" key="1">
    <source>
        <dbReference type="SAM" id="Phobius"/>
    </source>
</evidence>
<keyword evidence="1" id="KW-1133">Transmembrane helix</keyword>
<proteinExistence type="predicted"/>
<feature type="transmembrane region" description="Helical" evidence="1">
    <location>
        <begin position="46"/>
        <end position="67"/>
    </location>
</feature>
<evidence type="ECO:0000313" key="2">
    <source>
        <dbReference type="EMBL" id="PKH41767.1"/>
    </source>
</evidence>
<keyword evidence="1" id="KW-0812">Transmembrane</keyword>
<dbReference type="EMBL" id="PJBV01000014">
    <property type="protein sequence ID" value="PKH41767.1"/>
    <property type="molecule type" value="Genomic_DNA"/>
</dbReference>
<name>A0ABX4QZ95_9ACTN</name>
<dbReference type="Proteomes" id="UP000233565">
    <property type="component" value="Unassembled WGS sequence"/>
</dbReference>
<keyword evidence="1" id="KW-0472">Membrane</keyword>
<evidence type="ECO:0000313" key="3">
    <source>
        <dbReference type="Proteomes" id="UP000233565"/>
    </source>
</evidence>
<accession>A0ABX4QZ95</accession>
<feature type="transmembrane region" description="Helical" evidence="1">
    <location>
        <begin position="12"/>
        <end position="34"/>
    </location>
</feature>
<protein>
    <submittedName>
        <fullName evidence="2">Uncharacterized protein</fullName>
    </submittedName>
</protein>
<comment type="caution">
    <text evidence="2">The sequence shown here is derived from an EMBL/GenBank/DDBJ whole genome shotgun (WGS) entry which is preliminary data.</text>
</comment>
<organism evidence="2 3">
    <name type="scientific">Nocardioides alpinus</name>
    <dbReference type="NCBI Taxonomy" id="748909"/>
    <lineage>
        <taxon>Bacteria</taxon>
        <taxon>Bacillati</taxon>
        <taxon>Actinomycetota</taxon>
        <taxon>Actinomycetes</taxon>
        <taxon>Propionibacteriales</taxon>
        <taxon>Nocardioidaceae</taxon>
        <taxon>Nocardioides</taxon>
    </lineage>
</organism>
<keyword evidence="3" id="KW-1185">Reference proteome</keyword>
<gene>
    <name evidence="2" type="ORF">CXG46_07795</name>
</gene>
<reference evidence="2 3" key="1">
    <citation type="submission" date="2017-12" db="EMBL/GenBank/DDBJ databases">
        <title>Pharmacopeia of the Arctic Ocean.</title>
        <authorList>
            <person name="Collins E."/>
            <person name="Ducluzeau A.-L."/>
        </authorList>
    </citation>
    <scope>NUCLEOTIDE SEQUENCE [LARGE SCALE GENOMIC DNA]</scope>
    <source>
        <strain evidence="2 3">DSM 23325</strain>
    </source>
</reference>
<sequence length="73" mass="7303">MQSTEEVQMNGVPAFVAKGVLAALLVGIGAWLTYHGLGAGGGNTSRSWATFGPLLAGLGVALAIVAVTGRGHR</sequence>